<accession>A0A8J6ZXY3</accession>
<dbReference type="EMBL" id="JADEXS010000218">
    <property type="protein sequence ID" value="MBE9024004.1"/>
    <property type="molecule type" value="Genomic_DNA"/>
</dbReference>
<proteinExistence type="predicted"/>
<comment type="caution">
    <text evidence="1">The sequence shown here is derived from an EMBL/GenBank/DDBJ whole genome shotgun (WGS) entry which is preliminary data.</text>
</comment>
<dbReference type="AlphaFoldDB" id="A0A8J6ZXY3"/>
<dbReference type="Pfam" id="PF11387">
    <property type="entry name" value="DUF2795"/>
    <property type="match status" value="1"/>
</dbReference>
<dbReference type="RefSeq" id="WP_193918024.1">
    <property type="nucleotide sequence ID" value="NZ_JADEXS020000001.1"/>
</dbReference>
<evidence type="ECO:0000313" key="1">
    <source>
        <dbReference type="EMBL" id="MBE9024004.1"/>
    </source>
</evidence>
<dbReference type="Proteomes" id="UP000622533">
    <property type="component" value="Unassembled WGS sequence"/>
</dbReference>
<dbReference type="InterPro" id="IPR021527">
    <property type="entry name" value="DUF2795"/>
</dbReference>
<keyword evidence="2" id="KW-1185">Reference proteome</keyword>
<sequence length="65" mass="7390">MSATVNLSKLQNNLNEVNYPISREELLRYAEEKGVDEVVLRALKQLPPKQYQTLTDISQAILSSE</sequence>
<organism evidence="1 2">
    <name type="scientific">Desmonostoc muscorum LEGE 12446</name>
    <dbReference type="NCBI Taxonomy" id="1828758"/>
    <lineage>
        <taxon>Bacteria</taxon>
        <taxon>Bacillati</taxon>
        <taxon>Cyanobacteriota</taxon>
        <taxon>Cyanophyceae</taxon>
        <taxon>Nostocales</taxon>
        <taxon>Nostocaceae</taxon>
        <taxon>Desmonostoc</taxon>
    </lineage>
</organism>
<protein>
    <submittedName>
        <fullName evidence="1">DUF2795 domain-containing protein</fullName>
    </submittedName>
</protein>
<reference evidence="1" key="1">
    <citation type="submission" date="2020-10" db="EMBL/GenBank/DDBJ databases">
        <authorList>
            <person name="Castelo-Branco R."/>
            <person name="Eusebio N."/>
            <person name="Adriana R."/>
            <person name="Vieira A."/>
            <person name="Brugerolle De Fraissinette N."/>
            <person name="Rezende De Castro R."/>
            <person name="Schneider M.P."/>
            <person name="Vasconcelos V."/>
            <person name="Leao P.N."/>
        </authorList>
    </citation>
    <scope>NUCLEOTIDE SEQUENCE</scope>
    <source>
        <strain evidence="1">LEGE 12446</strain>
    </source>
</reference>
<evidence type="ECO:0000313" key="2">
    <source>
        <dbReference type="Proteomes" id="UP000622533"/>
    </source>
</evidence>
<gene>
    <name evidence="1" type="ORF">IQ276_16685</name>
</gene>
<name>A0A8J6ZXY3_DESMC</name>